<evidence type="ECO:0000313" key="3">
    <source>
        <dbReference type="Proteomes" id="UP000005204"/>
    </source>
</evidence>
<dbReference type="InterPro" id="IPR021109">
    <property type="entry name" value="Peptidase_aspartic_dom_sf"/>
</dbReference>
<dbReference type="EnsemblMetazoa" id="XM_038016745.1">
    <property type="protein sequence ID" value="XP_037872673.1"/>
    <property type="gene ID" value="LOC101745664"/>
</dbReference>
<feature type="compositionally biased region" description="Low complexity" evidence="1">
    <location>
        <begin position="23"/>
        <end position="40"/>
    </location>
</feature>
<dbReference type="RefSeq" id="XP_062529321.1">
    <property type="nucleotide sequence ID" value="XM_062673337.1"/>
</dbReference>
<protein>
    <recommendedName>
        <fullName evidence="4">Retrotransposon gag domain-containing protein</fullName>
    </recommendedName>
</protein>
<feature type="compositionally biased region" description="Basic and acidic residues" evidence="1">
    <location>
        <begin position="495"/>
        <end position="518"/>
    </location>
</feature>
<evidence type="ECO:0000256" key="1">
    <source>
        <dbReference type="SAM" id="MobiDB-lite"/>
    </source>
</evidence>
<dbReference type="KEGG" id="bmor:134198649"/>
<name>A0A8R2M2L4_BOMMO</name>
<proteinExistence type="predicted"/>
<feature type="region of interest" description="Disordered" evidence="1">
    <location>
        <begin position="303"/>
        <end position="364"/>
    </location>
</feature>
<dbReference type="GeneID" id="134198649"/>
<reference evidence="2" key="2">
    <citation type="submission" date="2022-06" db="UniProtKB">
        <authorList>
            <consortium name="EnsemblMetazoa"/>
        </authorList>
    </citation>
    <scope>IDENTIFICATION</scope>
    <source>
        <strain evidence="2">p50T (Dazao)</strain>
    </source>
</reference>
<dbReference type="AlphaFoldDB" id="A0A8R2M2L4"/>
<reference evidence="3" key="1">
    <citation type="journal article" date="2008" name="Insect Biochem. Mol. Biol.">
        <title>The genome of a lepidopteran model insect, the silkworm Bombyx mori.</title>
        <authorList>
            <consortium name="International Silkworm Genome Consortium"/>
        </authorList>
    </citation>
    <scope>NUCLEOTIDE SEQUENCE [LARGE SCALE GENOMIC DNA]</scope>
    <source>
        <strain evidence="3">p50T</strain>
    </source>
</reference>
<dbReference type="Proteomes" id="UP000005204">
    <property type="component" value="Unassembled WGS sequence"/>
</dbReference>
<dbReference type="EnsemblMetazoa" id="XM_038016744.1">
    <property type="protein sequence ID" value="XP_037872672.1"/>
    <property type="gene ID" value="LOC101745664"/>
</dbReference>
<evidence type="ECO:0008006" key="4">
    <source>
        <dbReference type="Google" id="ProtNLM"/>
    </source>
</evidence>
<feature type="compositionally biased region" description="Basic and acidic residues" evidence="1">
    <location>
        <begin position="8"/>
        <end position="19"/>
    </location>
</feature>
<accession>A0A8R2M2L4</accession>
<feature type="compositionally biased region" description="Low complexity" evidence="1">
    <location>
        <begin position="322"/>
        <end position="343"/>
    </location>
</feature>
<feature type="region of interest" description="Disordered" evidence="1">
    <location>
        <begin position="391"/>
        <end position="416"/>
    </location>
</feature>
<dbReference type="Gene3D" id="2.40.70.10">
    <property type="entry name" value="Acid Proteases"/>
    <property type="match status" value="1"/>
</dbReference>
<evidence type="ECO:0000313" key="2">
    <source>
        <dbReference type="EnsemblMetazoa" id="XP_037872672.1"/>
    </source>
</evidence>
<feature type="region of interest" description="Disordered" evidence="1">
    <location>
        <begin position="1"/>
        <end position="46"/>
    </location>
</feature>
<feature type="compositionally biased region" description="Basic and acidic residues" evidence="1">
    <location>
        <begin position="949"/>
        <end position="967"/>
    </location>
</feature>
<feature type="compositionally biased region" description="Basic and acidic residues" evidence="1">
    <location>
        <begin position="303"/>
        <end position="319"/>
    </location>
</feature>
<organism evidence="2 3">
    <name type="scientific">Bombyx mori</name>
    <name type="common">Silk moth</name>
    <dbReference type="NCBI Taxonomy" id="7091"/>
    <lineage>
        <taxon>Eukaryota</taxon>
        <taxon>Metazoa</taxon>
        <taxon>Ecdysozoa</taxon>
        <taxon>Arthropoda</taxon>
        <taxon>Hexapoda</taxon>
        <taxon>Insecta</taxon>
        <taxon>Pterygota</taxon>
        <taxon>Neoptera</taxon>
        <taxon>Endopterygota</taxon>
        <taxon>Lepidoptera</taxon>
        <taxon>Glossata</taxon>
        <taxon>Ditrysia</taxon>
        <taxon>Bombycoidea</taxon>
        <taxon>Bombycidae</taxon>
        <taxon>Bombycinae</taxon>
        <taxon>Bombyx</taxon>
    </lineage>
</organism>
<keyword evidence="3" id="KW-1185">Reference proteome</keyword>
<feature type="region of interest" description="Disordered" evidence="1">
    <location>
        <begin position="494"/>
        <end position="518"/>
    </location>
</feature>
<feature type="region of interest" description="Disordered" evidence="1">
    <location>
        <begin position="942"/>
        <end position="967"/>
    </location>
</feature>
<sequence>MIMVNTRSDNRASRNRRDDDATDPSSVRVPRSVSPSASAAQENGAGDASRIIYESFREASTSASPACEIGAADASRSNHHNRSGDSHVAPAEATFSSEHVSTIVEALQRSQTEVLKSLFETIRHNTSTPVPASHAHANFARCTARFSGTADESLDAFLDAAEAYRDCSDISDENAVRGLSMMLCGDAAVWWLGVKSSISSWCDAVSALRDAFGDRRPPHRIYAQLFKRSQQNNERTDRFIAATRALLAKLPAGDLSEKVQLDMIYGLLSRRVRERLRRDEVSSFDVLLQRARQIEVATDELRYEHDASRPTGELARKPYESTTGTGRTRPPPAVAARTAACAPSGAAPGHEPATQPPLVPGTPRVFDSVERKRRPKCSYCHFFGHEKNQCRKLDSKQGDQSHTNLSKNKTHSKSSESEIKSDQSFYCVDSKVCFKFENDKSVKDRIHSSNLVHETCIPILPNSDACTDTYTQYKQRRIPQNYNFAAHNSNRSRFKVTDNSDNADRARIDRPGSSREKNHNITACNTKFITCNRSSDDRKNNNSLSENITHVNPSAATTENVNSLVVEPKNDNFFLNKSIHLDMFSGVDGHLCCNANANWQCQTVTCAVAEDSNFVHQRCPGDSNICTPLVENYCDKNGINPNFPKYGNKRDVMGFDCFYGCGGDDDLTGPPIGRDVRPIFNINILGFDGTALIDTAAKHCIAGHTLYALLQQNNHPLRVSSQRVRLADGVVRIMDVFTTTLDVRLETTIISTPFLIFPESTNNETLLGIDFITAAGVVIDFKEEVWFFSDDAMVKYNLCFEPKSRKVSCAATDILRDDEGTHLTPAERQALADVLDRHAHIFRAGGGPTPFAEHRIETGEHTPISVLPYCLNPSKKPPDIILGKYHTQDLTCYHGNKDSLPKPVIPKRKRGRPVKAVDVLVQERGRSPGLEGEYITTLTPAASAAASDRAPRPIRDSRCRLPARFKE</sequence>